<keyword evidence="4 7" id="KW-0812">Transmembrane</keyword>
<name>A0A931CS67_9MICC</name>
<dbReference type="CDD" id="cd17321">
    <property type="entry name" value="MFS_MMR_MDR_like"/>
    <property type="match status" value="1"/>
</dbReference>
<protein>
    <submittedName>
        <fullName evidence="9">MFS transporter</fullName>
    </submittedName>
</protein>
<feature type="transmembrane region" description="Helical" evidence="7">
    <location>
        <begin position="349"/>
        <end position="367"/>
    </location>
</feature>
<dbReference type="GO" id="GO:0005886">
    <property type="term" value="C:plasma membrane"/>
    <property type="evidence" value="ECO:0007669"/>
    <property type="project" value="UniProtKB-SubCell"/>
</dbReference>
<evidence type="ECO:0000313" key="10">
    <source>
        <dbReference type="Proteomes" id="UP000655366"/>
    </source>
</evidence>
<dbReference type="PANTHER" id="PTHR42718">
    <property type="entry name" value="MAJOR FACILITATOR SUPERFAMILY MULTIDRUG TRANSPORTER MFSC"/>
    <property type="match status" value="1"/>
</dbReference>
<organism evidence="9 10">
    <name type="scientific">Arthrobacter terrae</name>
    <dbReference type="NCBI Taxonomy" id="2935737"/>
    <lineage>
        <taxon>Bacteria</taxon>
        <taxon>Bacillati</taxon>
        <taxon>Actinomycetota</taxon>
        <taxon>Actinomycetes</taxon>
        <taxon>Micrococcales</taxon>
        <taxon>Micrococcaceae</taxon>
        <taxon>Arthrobacter</taxon>
    </lineage>
</organism>
<feature type="transmembrane region" description="Helical" evidence="7">
    <location>
        <begin position="120"/>
        <end position="143"/>
    </location>
</feature>
<accession>A0A931CS67</accession>
<feature type="domain" description="Major facilitator superfamily (MFS) profile" evidence="8">
    <location>
        <begin position="31"/>
        <end position="515"/>
    </location>
</feature>
<feature type="transmembrane region" description="Helical" evidence="7">
    <location>
        <begin position="181"/>
        <end position="205"/>
    </location>
</feature>
<feature type="transmembrane region" description="Helical" evidence="7">
    <location>
        <begin position="155"/>
        <end position="175"/>
    </location>
</feature>
<dbReference type="Proteomes" id="UP000655366">
    <property type="component" value="Unassembled WGS sequence"/>
</dbReference>
<evidence type="ECO:0000259" key="8">
    <source>
        <dbReference type="PROSITE" id="PS50850"/>
    </source>
</evidence>
<dbReference type="InterPro" id="IPR020846">
    <property type="entry name" value="MFS_dom"/>
</dbReference>
<keyword evidence="5 7" id="KW-1133">Transmembrane helix</keyword>
<feature type="transmembrane region" description="Helical" evidence="7">
    <location>
        <begin position="29"/>
        <end position="55"/>
    </location>
</feature>
<feature type="transmembrane region" description="Helical" evidence="7">
    <location>
        <begin position="379"/>
        <end position="404"/>
    </location>
</feature>
<feature type="transmembrane region" description="Helical" evidence="7">
    <location>
        <begin position="67"/>
        <end position="85"/>
    </location>
</feature>
<feature type="transmembrane region" description="Helical" evidence="7">
    <location>
        <begin position="217"/>
        <end position="237"/>
    </location>
</feature>
<dbReference type="InterPro" id="IPR011701">
    <property type="entry name" value="MFS"/>
</dbReference>
<evidence type="ECO:0000256" key="7">
    <source>
        <dbReference type="SAM" id="Phobius"/>
    </source>
</evidence>
<dbReference type="RefSeq" id="WP_196396896.1">
    <property type="nucleotide sequence ID" value="NZ_JADNYM010000013.1"/>
</dbReference>
<evidence type="ECO:0000256" key="4">
    <source>
        <dbReference type="ARBA" id="ARBA00022692"/>
    </source>
</evidence>
<dbReference type="PANTHER" id="PTHR42718:SF47">
    <property type="entry name" value="METHYL VIOLOGEN RESISTANCE PROTEIN SMVA"/>
    <property type="match status" value="1"/>
</dbReference>
<evidence type="ECO:0000256" key="1">
    <source>
        <dbReference type="ARBA" id="ARBA00004651"/>
    </source>
</evidence>
<evidence type="ECO:0000256" key="6">
    <source>
        <dbReference type="ARBA" id="ARBA00023136"/>
    </source>
</evidence>
<feature type="transmembrane region" description="Helical" evidence="7">
    <location>
        <begin position="416"/>
        <end position="437"/>
    </location>
</feature>
<proteinExistence type="predicted"/>
<dbReference type="Gene3D" id="1.20.1250.20">
    <property type="entry name" value="MFS general substrate transporter like domains"/>
    <property type="match status" value="1"/>
</dbReference>
<feature type="transmembrane region" description="Helical" evidence="7">
    <location>
        <begin position="324"/>
        <end position="342"/>
    </location>
</feature>
<evidence type="ECO:0000256" key="2">
    <source>
        <dbReference type="ARBA" id="ARBA00022448"/>
    </source>
</evidence>
<dbReference type="PROSITE" id="PS50850">
    <property type="entry name" value="MFS"/>
    <property type="match status" value="1"/>
</dbReference>
<comment type="caution">
    <text evidence="9">The sequence shown here is derived from an EMBL/GenBank/DDBJ whole genome shotgun (WGS) entry which is preliminary data.</text>
</comment>
<dbReference type="SUPFAM" id="SSF103473">
    <property type="entry name" value="MFS general substrate transporter"/>
    <property type="match status" value="1"/>
</dbReference>
<dbReference type="EMBL" id="JADNYM010000013">
    <property type="protein sequence ID" value="MBG0739944.1"/>
    <property type="molecule type" value="Genomic_DNA"/>
</dbReference>
<dbReference type="AlphaFoldDB" id="A0A931CS67"/>
<feature type="transmembrane region" description="Helical" evidence="7">
    <location>
        <begin position="283"/>
        <end position="304"/>
    </location>
</feature>
<evidence type="ECO:0000256" key="3">
    <source>
        <dbReference type="ARBA" id="ARBA00022475"/>
    </source>
</evidence>
<feature type="transmembrane region" description="Helical" evidence="7">
    <location>
        <begin position="97"/>
        <end position="114"/>
    </location>
</feature>
<reference evidence="9 10" key="1">
    <citation type="submission" date="2020-11" db="EMBL/GenBank/DDBJ databases">
        <title>Arthrobacter antarcticus sp. nov., isolated from Antarctic Soil.</title>
        <authorList>
            <person name="Li J."/>
        </authorList>
    </citation>
    <scope>NUCLEOTIDE SEQUENCE [LARGE SCALE GENOMIC DNA]</scope>
    <source>
        <strain evidence="9 10">Z1-20</strain>
    </source>
</reference>
<gene>
    <name evidence="9" type="ORF">IV500_11160</name>
</gene>
<keyword evidence="3" id="KW-1003">Cell membrane</keyword>
<keyword evidence="2" id="KW-0813">Transport</keyword>
<comment type="subcellular location">
    <subcellularLocation>
        <location evidence="1">Cell membrane</location>
        <topology evidence="1">Multi-pass membrane protein</topology>
    </subcellularLocation>
</comment>
<feature type="transmembrane region" description="Helical" evidence="7">
    <location>
        <begin position="243"/>
        <end position="263"/>
    </location>
</feature>
<evidence type="ECO:0000256" key="5">
    <source>
        <dbReference type="ARBA" id="ARBA00022989"/>
    </source>
</evidence>
<feature type="transmembrane region" description="Helical" evidence="7">
    <location>
        <begin position="488"/>
        <end position="511"/>
    </location>
</feature>
<evidence type="ECO:0000313" key="9">
    <source>
        <dbReference type="EMBL" id="MBG0739944.1"/>
    </source>
</evidence>
<keyword evidence="10" id="KW-1185">Reference proteome</keyword>
<dbReference type="InterPro" id="IPR036259">
    <property type="entry name" value="MFS_trans_sf"/>
</dbReference>
<keyword evidence="6 7" id="KW-0472">Membrane</keyword>
<dbReference type="GO" id="GO:0022857">
    <property type="term" value="F:transmembrane transporter activity"/>
    <property type="evidence" value="ECO:0007669"/>
    <property type="project" value="InterPro"/>
</dbReference>
<sequence>MSLSTDRPTVAVPAADLARLPVKAGRRGWLALAVLMLPVLLVSVDNTVLSFAVPAISLALNPAAADLLWIIDIYPLILAGLLVPMGSLADRFGRRRMLMIGSLGFAAVSVVAAFAPTAGSLISCRALLGLFGAMLMPSTLSLIRNIFTDPGQRRIAIAVWAAGFSGGAAMGPLLGGVLLDHFWWGSIFLLCIPMLIPLLILAPLCVPESRDPSPGKIDPLSIVLSFGTMVPLIYGIKALAAEGLGFGSIVPVLAGSALGLLFVRRQLRQRDPMLDVRLFRNPVFSGAVAANLLSIFSLVGFLYFVSQHLQLVVGQSPTRAGLTLLPGLIISIVTGLLVVRLARRVRPAYLVAAGLLLNAAGYLSVLLNSSGSGSGLLLAFGLLGAGVGMSETISNDLILAAAPADKAGAASAISETAYEVGAVLGTAVLGSILAAAYRLHVIVPGLLPASAQQEAGQTLGGAINAAATLPAGPAGELLTSARHAFDSGAGLVAAVGLVLMIAAAAMSILTLRSVKTS</sequence>
<dbReference type="Pfam" id="PF07690">
    <property type="entry name" value="MFS_1"/>
    <property type="match status" value="1"/>
</dbReference>